<evidence type="ECO:0000313" key="7">
    <source>
        <dbReference type="EMBL" id="KAJ7369345.1"/>
    </source>
</evidence>
<dbReference type="PANTHER" id="PTHR23036">
    <property type="entry name" value="CYTOKINE RECEPTOR"/>
    <property type="match status" value="1"/>
</dbReference>
<dbReference type="GO" id="GO:0009897">
    <property type="term" value="C:external side of plasma membrane"/>
    <property type="evidence" value="ECO:0007669"/>
    <property type="project" value="TreeGrafter"/>
</dbReference>
<dbReference type="OrthoDB" id="10627024at2759"/>
<evidence type="ECO:0000256" key="1">
    <source>
        <dbReference type="ARBA" id="ARBA00022729"/>
    </source>
</evidence>
<reference evidence="7" key="1">
    <citation type="submission" date="2023-01" db="EMBL/GenBank/DDBJ databases">
        <title>Genome assembly of the deep-sea coral Lophelia pertusa.</title>
        <authorList>
            <person name="Herrera S."/>
            <person name="Cordes E."/>
        </authorList>
    </citation>
    <scope>NUCLEOTIDE SEQUENCE</scope>
    <source>
        <strain evidence="7">USNM1676648</strain>
        <tissue evidence="7">Polyp</tissue>
    </source>
</reference>
<comment type="caution">
    <text evidence="7">The sequence shown here is derived from an EMBL/GenBank/DDBJ whole genome shotgun (WGS) entry which is preliminary data.</text>
</comment>
<dbReference type="InterPro" id="IPR013783">
    <property type="entry name" value="Ig-like_fold"/>
</dbReference>
<evidence type="ECO:0000259" key="6">
    <source>
        <dbReference type="PROSITE" id="PS50853"/>
    </source>
</evidence>
<name>A0A9X0CN16_9CNID</name>
<dbReference type="EMBL" id="MU827054">
    <property type="protein sequence ID" value="KAJ7369345.1"/>
    <property type="molecule type" value="Genomic_DNA"/>
</dbReference>
<evidence type="ECO:0000256" key="4">
    <source>
        <dbReference type="ARBA" id="ARBA00023170"/>
    </source>
</evidence>
<keyword evidence="1" id="KW-0732">Signal</keyword>
<keyword evidence="5" id="KW-0325">Glycoprotein</keyword>
<feature type="domain" description="Fibronectin type-III" evidence="6">
    <location>
        <begin position="104"/>
        <end position="201"/>
    </location>
</feature>
<keyword evidence="4" id="KW-0675">Receptor</keyword>
<accession>A0A9X0CN16</accession>
<dbReference type="InterPro" id="IPR036116">
    <property type="entry name" value="FN3_sf"/>
</dbReference>
<protein>
    <submittedName>
        <fullName evidence="7">Aminophospholipid-translocase</fullName>
        <ecNumber evidence="7">3.1.3.2</ecNumber>
    </submittedName>
</protein>
<dbReference type="GO" id="GO:0003993">
    <property type="term" value="F:acid phosphatase activity"/>
    <property type="evidence" value="ECO:0007669"/>
    <property type="project" value="UniProtKB-EC"/>
</dbReference>
<evidence type="ECO:0000256" key="2">
    <source>
        <dbReference type="ARBA" id="ARBA00022737"/>
    </source>
</evidence>
<dbReference type="GO" id="GO:0019955">
    <property type="term" value="F:cytokine binding"/>
    <property type="evidence" value="ECO:0007669"/>
    <property type="project" value="TreeGrafter"/>
</dbReference>
<proteinExistence type="predicted"/>
<keyword evidence="8" id="KW-1185">Reference proteome</keyword>
<dbReference type="PROSITE" id="PS50853">
    <property type="entry name" value="FN3"/>
    <property type="match status" value="1"/>
</dbReference>
<dbReference type="AlphaFoldDB" id="A0A9X0CN16"/>
<keyword evidence="3" id="KW-1015">Disulfide bond</keyword>
<dbReference type="Proteomes" id="UP001163046">
    <property type="component" value="Unassembled WGS sequence"/>
</dbReference>
<dbReference type="CDD" id="cd00063">
    <property type="entry name" value="FN3"/>
    <property type="match status" value="2"/>
</dbReference>
<keyword evidence="7" id="KW-0378">Hydrolase</keyword>
<dbReference type="InterPro" id="IPR003961">
    <property type="entry name" value="FN3_dom"/>
</dbReference>
<gene>
    <name evidence="7" type="primary">NEO1_6</name>
    <name evidence="7" type="ORF">OS493_039687</name>
</gene>
<organism evidence="7 8">
    <name type="scientific">Desmophyllum pertusum</name>
    <dbReference type="NCBI Taxonomy" id="174260"/>
    <lineage>
        <taxon>Eukaryota</taxon>
        <taxon>Metazoa</taxon>
        <taxon>Cnidaria</taxon>
        <taxon>Anthozoa</taxon>
        <taxon>Hexacorallia</taxon>
        <taxon>Scleractinia</taxon>
        <taxon>Caryophylliina</taxon>
        <taxon>Caryophylliidae</taxon>
        <taxon>Desmophyllum</taxon>
    </lineage>
</organism>
<dbReference type="InterPro" id="IPR050379">
    <property type="entry name" value="Type-I_Cytokine_Rcpt"/>
</dbReference>
<dbReference type="Pfam" id="PF00041">
    <property type="entry name" value="fn3"/>
    <property type="match status" value="1"/>
</dbReference>
<dbReference type="GO" id="GO:0043235">
    <property type="term" value="C:receptor complex"/>
    <property type="evidence" value="ECO:0007669"/>
    <property type="project" value="TreeGrafter"/>
</dbReference>
<dbReference type="PANTHER" id="PTHR23036:SF151">
    <property type="entry name" value="FIBRONECTIN TYPE-III DOMAIN-CONTAINING PROTEIN"/>
    <property type="match status" value="1"/>
</dbReference>
<dbReference type="Gene3D" id="2.60.40.10">
    <property type="entry name" value="Immunoglobulins"/>
    <property type="match status" value="4"/>
</dbReference>
<keyword evidence="2" id="KW-0677">Repeat</keyword>
<dbReference type="EC" id="3.1.3.2" evidence="7"/>
<evidence type="ECO:0000313" key="8">
    <source>
        <dbReference type="Proteomes" id="UP001163046"/>
    </source>
</evidence>
<evidence type="ECO:0000256" key="5">
    <source>
        <dbReference type="ARBA" id="ARBA00023180"/>
    </source>
</evidence>
<dbReference type="GO" id="GO:0004896">
    <property type="term" value="F:cytokine receptor activity"/>
    <property type="evidence" value="ECO:0007669"/>
    <property type="project" value="TreeGrafter"/>
</dbReference>
<sequence length="406" mass="44405">MALLSLFQVFLERIGCFSIEKELVNSLQYQRPTLDRRFHPVHACASAAWSRGLKIFAVRNGSECLGDKNISAILPRLSASGGCLGGRGGQNVTDIYRFTTPSRAPDLVTAYNTSSTSLVVRWSHVKKQYFYGQPIGYKIVYYPLDLESDVISVSVNYTTNITTLADLAVYTMYVINVSAISSGGVGPAKTTKARTGAIAPSRAPDMVTSYNTSSTSLVPIGYKIVYYPLDLESDVISVSVNNTTNITTLADLAVYTMYVINVSAISSGGVGPAKTTKARTGAIDLVDATSSTSLNITWSSVPEQHRHGEILMYLVYISRADAKNDYRTFRALQPTQYEIVPSAAPMNLRSVHRDSSFIIVEWDPIPKGSENGILQGYKVVYMALSRYADLETNHDDYSAVSSWAGR</sequence>
<dbReference type="SMART" id="SM00060">
    <property type="entry name" value="FN3"/>
    <property type="match status" value="3"/>
</dbReference>
<evidence type="ECO:0000256" key="3">
    <source>
        <dbReference type="ARBA" id="ARBA00023157"/>
    </source>
</evidence>
<dbReference type="SUPFAM" id="SSF49265">
    <property type="entry name" value="Fibronectin type III"/>
    <property type="match status" value="2"/>
</dbReference>